<dbReference type="InterPro" id="IPR029063">
    <property type="entry name" value="SAM-dependent_MTases_sf"/>
</dbReference>
<evidence type="ECO:0000313" key="3">
    <source>
        <dbReference type="Proteomes" id="UP000294746"/>
    </source>
</evidence>
<dbReference type="InterPro" id="IPR013216">
    <property type="entry name" value="Methyltransf_11"/>
</dbReference>
<dbReference type="AlphaFoldDB" id="A0A4R2SGN5"/>
<name>A0A4R2SGN5_9BACL</name>
<evidence type="ECO:0000313" key="2">
    <source>
        <dbReference type="EMBL" id="TCP70690.1"/>
    </source>
</evidence>
<keyword evidence="2" id="KW-0808">Transferase</keyword>
<dbReference type="Gene3D" id="3.40.50.150">
    <property type="entry name" value="Vaccinia Virus protein VP39"/>
    <property type="match status" value="1"/>
</dbReference>
<evidence type="ECO:0000259" key="1">
    <source>
        <dbReference type="Pfam" id="PF08241"/>
    </source>
</evidence>
<feature type="domain" description="Methyltransferase type 11" evidence="1">
    <location>
        <begin position="111"/>
        <end position="156"/>
    </location>
</feature>
<dbReference type="GO" id="GO:0008757">
    <property type="term" value="F:S-adenosylmethionine-dependent methyltransferase activity"/>
    <property type="evidence" value="ECO:0007669"/>
    <property type="project" value="InterPro"/>
</dbReference>
<dbReference type="SUPFAM" id="SSF53335">
    <property type="entry name" value="S-adenosyl-L-methionine-dependent methyltransferases"/>
    <property type="match status" value="1"/>
</dbReference>
<gene>
    <name evidence="2" type="ORF">EDD57_101133</name>
</gene>
<dbReference type="GO" id="GO:0032259">
    <property type="term" value="P:methylation"/>
    <property type="evidence" value="ECO:0007669"/>
    <property type="project" value="UniProtKB-KW"/>
</dbReference>
<sequence>MENTSSYYCPCCKNHVSQFIPWPAGSFEPQPFQLENWNLETGICSICMAMDRERLYVWFIERETDLLRANVSVLHIDPEREKHVKNRMSTCANLHYVCGDSKPLDPWTKGLDATNLYFGDQAFDVVLCSHILENIPDDRKAMREFYRVMKVGGWGIMQVPLATNVETSFEDEQVVTPEDRIRAYGHQDRVRVYAKEDYIQRLESVGFRVELYNIAERYSIEEACKLGLSKEDNLYIVHKDA</sequence>
<accession>A0A4R2SGN5</accession>
<organism evidence="2 3">
    <name type="scientific">Baia soyae</name>
    <dbReference type="NCBI Taxonomy" id="1544746"/>
    <lineage>
        <taxon>Bacteria</taxon>
        <taxon>Bacillati</taxon>
        <taxon>Bacillota</taxon>
        <taxon>Bacilli</taxon>
        <taxon>Bacillales</taxon>
        <taxon>Thermoactinomycetaceae</taxon>
        <taxon>Baia</taxon>
    </lineage>
</organism>
<dbReference type="CDD" id="cd02440">
    <property type="entry name" value="AdoMet_MTases"/>
    <property type="match status" value="1"/>
</dbReference>
<keyword evidence="3" id="KW-1185">Reference proteome</keyword>
<comment type="caution">
    <text evidence="2">The sequence shown here is derived from an EMBL/GenBank/DDBJ whole genome shotgun (WGS) entry which is preliminary data.</text>
</comment>
<keyword evidence="2" id="KW-0489">Methyltransferase</keyword>
<dbReference type="RefSeq" id="WP_131847309.1">
    <property type="nucleotide sequence ID" value="NZ_SLXV01000001.1"/>
</dbReference>
<reference evidence="2 3" key="1">
    <citation type="submission" date="2019-03" db="EMBL/GenBank/DDBJ databases">
        <title>Genomic Encyclopedia of Type Strains, Phase IV (KMG-IV): sequencing the most valuable type-strain genomes for metagenomic binning, comparative biology and taxonomic classification.</title>
        <authorList>
            <person name="Goeker M."/>
        </authorList>
    </citation>
    <scope>NUCLEOTIDE SEQUENCE [LARGE SCALE GENOMIC DNA]</scope>
    <source>
        <strain evidence="2 3">DSM 46831</strain>
    </source>
</reference>
<dbReference type="Proteomes" id="UP000294746">
    <property type="component" value="Unassembled WGS sequence"/>
</dbReference>
<dbReference type="EMBL" id="SLXV01000001">
    <property type="protein sequence ID" value="TCP70690.1"/>
    <property type="molecule type" value="Genomic_DNA"/>
</dbReference>
<proteinExistence type="predicted"/>
<dbReference type="Pfam" id="PF08241">
    <property type="entry name" value="Methyltransf_11"/>
    <property type="match status" value="1"/>
</dbReference>
<dbReference type="OrthoDB" id="3896938at2"/>
<protein>
    <submittedName>
        <fullName evidence="2">Methyltransferase family protein</fullName>
    </submittedName>
</protein>